<dbReference type="InterPro" id="IPR050105">
    <property type="entry name" value="MoCo_biosynth_MoaA/MoaC"/>
</dbReference>
<dbReference type="InterPro" id="IPR036522">
    <property type="entry name" value="MoaC_sf"/>
</dbReference>
<comment type="function">
    <text evidence="6 7">Catalyzes the conversion of (8S)-3',8-cyclo-7,8-dihydroguanosine 5'-triphosphate to cyclic pyranopterin monophosphate (cPMP).</text>
</comment>
<accession>A0ABT8ZPR9</accession>
<dbReference type="SUPFAM" id="SSF55040">
    <property type="entry name" value="Molybdenum cofactor biosynthesis protein C, MoaC"/>
    <property type="match status" value="1"/>
</dbReference>
<dbReference type="PANTHER" id="PTHR22960:SF29">
    <property type="entry name" value="CYCLIC PYRANOPTERIN MONOPHOSPHATE SYNTHASE"/>
    <property type="match status" value="1"/>
</dbReference>
<comment type="pathway">
    <text evidence="2 7">Cofactor biosynthesis; molybdopterin biosynthesis.</text>
</comment>
<dbReference type="Gene3D" id="3.30.70.640">
    <property type="entry name" value="Molybdopterin cofactor biosynthesis C (MoaC) domain"/>
    <property type="match status" value="1"/>
</dbReference>
<dbReference type="EC" id="4.6.1.17" evidence="3 7"/>
<gene>
    <name evidence="7 9" type="primary">moaC</name>
    <name evidence="9" type="ORF">Q4610_14120</name>
</gene>
<proteinExistence type="inferred from homology"/>
<feature type="domain" description="Molybdopterin cofactor biosynthesis C (MoaC)" evidence="8">
    <location>
        <begin position="15"/>
        <end position="148"/>
    </location>
</feature>
<dbReference type="Pfam" id="PF01967">
    <property type="entry name" value="MoaC"/>
    <property type="match status" value="1"/>
</dbReference>
<dbReference type="InterPro" id="IPR023045">
    <property type="entry name" value="MoaC"/>
</dbReference>
<evidence type="ECO:0000259" key="8">
    <source>
        <dbReference type="Pfam" id="PF01967"/>
    </source>
</evidence>
<dbReference type="Proteomes" id="UP001176471">
    <property type="component" value="Unassembled WGS sequence"/>
</dbReference>
<evidence type="ECO:0000256" key="4">
    <source>
        <dbReference type="ARBA" id="ARBA00023150"/>
    </source>
</evidence>
<feature type="active site" evidence="7">
    <location>
        <position position="126"/>
    </location>
</feature>
<evidence type="ECO:0000313" key="10">
    <source>
        <dbReference type="Proteomes" id="UP001176471"/>
    </source>
</evidence>
<keyword evidence="4 7" id="KW-0501">Molybdenum cofactor biosynthesis</keyword>
<keyword evidence="5 7" id="KW-0456">Lyase</keyword>
<dbReference type="NCBIfam" id="TIGR00581">
    <property type="entry name" value="moaC"/>
    <property type="match status" value="1"/>
</dbReference>
<keyword evidence="10" id="KW-1185">Reference proteome</keyword>
<evidence type="ECO:0000256" key="1">
    <source>
        <dbReference type="ARBA" id="ARBA00001637"/>
    </source>
</evidence>
<dbReference type="GO" id="GO:0061799">
    <property type="term" value="F:cyclic pyranopterin monophosphate synthase activity"/>
    <property type="evidence" value="ECO:0007669"/>
    <property type="project" value="UniProtKB-EC"/>
</dbReference>
<dbReference type="InterPro" id="IPR047594">
    <property type="entry name" value="MoaC_bact/euk"/>
</dbReference>
<dbReference type="RefSeq" id="WP_304536602.1">
    <property type="nucleotide sequence ID" value="NZ_JAUQOM010000007.1"/>
</dbReference>
<comment type="caution">
    <text evidence="9">The sequence shown here is derived from an EMBL/GenBank/DDBJ whole genome shotgun (WGS) entry which is preliminary data.</text>
</comment>
<sequence length="157" mass="15842">MTGLTHLDADGAARMVDVSAKAVTAREAVATGRIDMIGEAAGAIAQGLVKKGDVLAVARVAGIMAAKRTADLIPLCHPIALSAVTVDFDLDASGVTVTATARTAGQTGVEMEALTAASVALLTIYDMAKALDKSMMIGGVCLIAKSGGKSGDWRRAS</sequence>
<evidence type="ECO:0000256" key="5">
    <source>
        <dbReference type="ARBA" id="ARBA00023239"/>
    </source>
</evidence>
<evidence type="ECO:0000256" key="3">
    <source>
        <dbReference type="ARBA" id="ARBA00012575"/>
    </source>
</evidence>
<evidence type="ECO:0000256" key="2">
    <source>
        <dbReference type="ARBA" id="ARBA00005046"/>
    </source>
</evidence>
<dbReference type="PANTHER" id="PTHR22960">
    <property type="entry name" value="MOLYBDOPTERIN COFACTOR SYNTHESIS PROTEIN A"/>
    <property type="match status" value="1"/>
</dbReference>
<dbReference type="NCBIfam" id="NF006870">
    <property type="entry name" value="PRK09364.1"/>
    <property type="match status" value="1"/>
</dbReference>
<evidence type="ECO:0000256" key="7">
    <source>
        <dbReference type="HAMAP-Rule" id="MF_01224"/>
    </source>
</evidence>
<evidence type="ECO:0000256" key="6">
    <source>
        <dbReference type="ARBA" id="ARBA00055087"/>
    </source>
</evidence>
<dbReference type="CDD" id="cd01420">
    <property type="entry name" value="MoaC_PE"/>
    <property type="match status" value="1"/>
</dbReference>
<comment type="catalytic activity">
    <reaction evidence="1 7">
        <text>(8S)-3',8-cyclo-7,8-dihydroguanosine 5'-triphosphate = cyclic pyranopterin phosphate + diphosphate</text>
        <dbReference type="Rhea" id="RHEA:49580"/>
        <dbReference type="ChEBI" id="CHEBI:33019"/>
        <dbReference type="ChEBI" id="CHEBI:59648"/>
        <dbReference type="ChEBI" id="CHEBI:131766"/>
        <dbReference type="EC" id="4.6.1.17"/>
    </reaction>
</comment>
<evidence type="ECO:0000313" key="9">
    <source>
        <dbReference type="EMBL" id="MDO7836182.1"/>
    </source>
</evidence>
<dbReference type="HAMAP" id="MF_01224_B">
    <property type="entry name" value="MoaC_B"/>
    <property type="match status" value="1"/>
</dbReference>
<comment type="similarity">
    <text evidence="7">Belongs to the MoaC family.</text>
</comment>
<protein>
    <recommendedName>
        <fullName evidence="3 7">Cyclic pyranopterin monophosphate synthase</fullName>
        <ecNumber evidence="3 7">4.6.1.17</ecNumber>
    </recommendedName>
    <alternativeName>
        <fullName evidence="7">Molybdenum cofactor biosynthesis protein C</fullName>
    </alternativeName>
</protein>
<reference evidence="9" key="1">
    <citation type="submission" date="2023-07" db="EMBL/GenBank/DDBJ databases">
        <title>Bacterial whole genome sequence for Sphingobium sp. HBC34.</title>
        <authorList>
            <person name="Le V."/>
            <person name="Ko S.-R."/>
            <person name="Ahn C.-Y."/>
            <person name="Oh H.-M."/>
        </authorList>
    </citation>
    <scope>NUCLEOTIDE SEQUENCE</scope>
    <source>
        <strain evidence="9">HBC34</strain>
    </source>
</reference>
<feature type="binding site" evidence="7">
    <location>
        <begin position="111"/>
        <end position="112"/>
    </location>
    <ligand>
        <name>substrate</name>
    </ligand>
</feature>
<organism evidence="9 10">
    <name type="scientific">Sphingobium cyanobacteriorum</name>
    <dbReference type="NCBI Taxonomy" id="3063954"/>
    <lineage>
        <taxon>Bacteria</taxon>
        <taxon>Pseudomonadati</taxon>
        <taxon>Pseudomonadota</taxon>
        <taxon>Alphaproteobacteria</taxon>
        <taxon>Sphingomonadales</taxon>
        <taxon>Sphingomonadaceae</taxon>
        <taxon>Sphingobium</taxon>
    </lineage>
</organism>
<comment type="subunit">
    <text evidence="7">Homohexamer; trimer of dimers.</text>
</comment>
<feature type="binding site" evidence="7">
    <location>
        <begin position="75"/>
        <end position="77"/>
    </location>
    <ligand>
        <name>substrate</name>
    </ligand>
</feature>
<name>A0ABT8ZPR9_9SPHN</name>
<dbReference type="InterPro" id="IPR002820">
    <property type="entry name" value="Mopterin_CF_biosynth-C_dom"/>
</dbReference>
<dbReference type="EMBL" id="JAUQOM010000007">
    <property type="protein sequence ID" value="MDO7836182.1"/>
    <property type="molecule type" value="Genomic_DNA"/>
</dbReference>